<sequence length="178" mass="20173">MMEDGDKENLEAPGIALRCKELFLDWLFISAYLLLLLIITLTNYLLIFNEIPVFTNVQSQLIAAFTSIVPLIIIFSIMEGKKHFASWGKRKTNLKVIYKGNPMKGSIIRNTLKFLPWQFGHMSTINGIYNDFDSPFSLVSLSLSITLAIVYILMVFVRKDNRHIADLLSGSTVVKVVV</sequence>
<evidence type="ECO:0000256" key="1">
    <source>
        <dbReference type="ARBA" id="ARBA00004141"/>
    </source>
</evidence>
<feature type="transmembrane region" description="Helical" evidence="5">
    <location>
        <begin position="136"/>
        <end position="157"/>
    </location>
</feature>
<accession>A0A6A7KBS6</accession>
<evidence type="ECO:0000313" key="8">
    <source>
        <dbReference type="Proteomes" id="UP000440004"/>
    </source>
</evidence>
<evidence type="ECO:0000256" key="3">
    <source>
        <dbReference type="ARBA" id="ARBA00022989"/>
    </source>
</evidence>
<evidence type="ECO:0000256" key="4">
    <source>
        <dbReference type="ARBA" id="ARBA00023136"/>
    </source>
</evidence>
<reference evidence="7 8" key="1">
    <citation type="submission" date="2019-10" db="EMBL/GenBank/DDBJ databases">
        <title>Alkalibaculum tamaniensis sp.nov., a new alkaliphilic acetogen, isolated on methoxylated aromatics from a mud volcano.</title>
        <authorList>
            <person name="Khomyakova M.A."/>
            <person name="Merkel A.Y."/>
            <person name="Bonch-Osmolovskaya E.A."/>
            <person name="Slobodkin A.I."/>
        </authorList>
    </citation>
    <scope>NUCLEOTIDE SEQUENCE [LARGE SCALE GENOMIC DNA]</scope>
    <source>
        <strain evidence="7 8">M08DMB</strain>
    </source>
</reference>
<keyword evidence="4 5" id="KW-0472">Membrane</keyword>
<comment type="caution">
    <text evidence="7">The sequence shown here is derived from an EMBL/GenBank/DDBJ whole genome shotgun (WGS) entry which is preliminary data.</text>
</comment>
<dbReference type="Pfam" id="PF06271">
    <property type="entry name" value="RDD"/>
    <property type="match status" value="1"/>
</dbReference>
<feature type="domain" description="RDD" evidence="6">
    <location>
        <begin position="23"/>
        <end position="170"/>
    </location>
</feature>
<evidence type="ECO:0000259" key="6">
    <source>
        <dbReference type="Pfam" id="PF06271"/>
    </source>
</evidence>
<dbReference type="AlphaFoldDB" id="A0A6A7KBS6"/>
<organism evidence="7 8">
    <name type="scientific">Alkalibaculum sporogenes</name>
    <dbReference type="NCBI Taxonomy" id="2655001"/>
    <lineage>
        <taxon>Bacteria</taxon>
        <taxon>Bacillati</taxon>
        <taxon>Bacillota</taxon>
        <taxon>Clostridia</taxon>
        <taxon>Eubacteriales</taxon>
        <taxon>Eubacteriaceae</taxon>
        <taxon>Alkalibaculum</taxon>
    </lineage>
</organism>
<proteinExistence type="predicted"/>
<keyword evidence="3 5" id="KW-1133">Transmembrane helix</keyword>
<evidence type="ECO:0000256" key="5">
    <source>
        <dbReference type="SAM" id="Phobius"/>
    </source>
</evidence>
<comment type="subcellular location">
    <subcellularLocation>
        <location evidence="1">Membrane</location>
        <topology evidence="1">Multi-pass membrane protein</topology>
    </subcellularLocation>
</comment>
<evidence type="ECO:0000313" key="7">
    <source>
        <dbReference type="EMBL" id="MPW26856.1"/>
    </source>
</evidence>
<gene>
    <name evidence="7" type="ORF">GC105_13805</name>
</gene>
<dbReference type="Proteomes" id="UP000440004">
    <property type="component" value="Unassembled WGS sequence"/>
</dbReference>
<feature type="transmembrane region" description="Helical" evidence="5">
    <location>
        <begin position="26"/>
        <end position="48"/>
    </location>
</feature>
<name>A0A6A7KBS6_9FIRM</name>
<dbReference type="EMBL" id="WHNX01000029">
    <property type="protein sequence ID" value="MPW26856.1"/>
    <property type="molecule type" value="Genomic_DNA"/>
</dbReference>
<dbReference type="InterPro" id="IPR010432">
    <property type="entry name" value="RDD"/>
</dbReference>
<keyword evidence="2 5" id="KW-0812">Transmembrane</keyword>
<protein>
    <submittedName>
        <fullName evidence="7">RDD family protein</fullName>
    </submittedName>
</protein>
<dbReference type="GO" id="GO:0016020">
    <property type="term" value="C:membrane"/>
    <property type="evidence" value="ECO:0007669"/>
    <property type="project" value="UniProtKB-SubCell"/>
</dbReference>
<evidence type="ECO:0000256" key="2">
    <source>
        <dbReference type="ARBA" id="ARBA00022692"/>
    </source>
</evidence>
<feature type="transmembrane region" description="Helical" evidence="5">
    <location>
        <begin position="60"/>
        <end position="78"/>
    </location>
</feature>
<keyword evidence="8" id="KW-1185">Reference proteome</keyword>